<proteinExistence type="predicted"/>
<gene>
    <name evidence="1" type="ORF">EVAR_47986_1</name>
</gene>
<keyword evidence="2" id="KW-1185">Reference proteome</keyword>
<comment type="caution">
    <text evidence="1">The sequence shown here is derived from an EMBL/GenBank/DDBJ whole genome shotgun (WGS) entry which is preliminary data.</text>
</comment>
<reference evidence="1 2" key="1">
    <citation type="journal article" date="2019" name="Commun. Biol.">
        <title>The bagworm genome reveals a unique fibroin gene that provides high tensile strength.</title>
        <authorList>
            <person name="Kono N."/>
            <person name="Nakamura H."/>
            <person name="Ohtoshi R."/>
            <person name="Tomita M."/>
            <person name="Numata K."/>
            <person name="Arakawa K."/>
        </authorList>
    </citation>
    <scope>NUCLEOTIDE SEQUENCE [LARGE SCALE GENOMIC DNA]</scope>
</reference>
<sequence>MLVDFYNNPKQSELRLVTAREDFRDENVRGISCRGLINVYRNLFTNSSSPVSNDQVSVNATVQLYIIANALKSLEDTVKNVNLKRIVDLLNEHDRRESAENKNLEKIVDFIEIQNNVSTDVAHANHLSLNAFKQSSENITSQLKEIALVVNRSLSNINVKPERAFDPNTTEKKPNNPTIIDTDLKKIIVNYMEEEKVNLIRELESKISNLRPANDDKTSEKWLKNVKDNNSNATSQLFSHWYLIQKPDQMLSRNLDHRND</sequence>
<evidence type="ECO:0000313" key="2">
    <source>
        <dbReference type="Proteomes" id="UP000299102"/>
    </source>
</evidence>
<dbReference type="Proteomes" id="UP000299102">
    <property type="component" value="Unassembled WGS sequence"/>
</dbReference>
<name>A0A4C1XJP5_EUMVA</name>
<organism evidence="1 2">
    <name type="scientific">Eumeta variegata</name>
    <name type="common">Bagworm moth</name>
    <name type="synonym">Eumeta japonica</name>
    <dbReference type="NCBI Taxonomy" id="151549"/>
    <lineage>
        <taxon>Eukaryota</taxon>
        <taxon>Metazoa</taxon>
        <taxon>Ecdysozoa</taxon>
        <taxon>Arthropoda</taxon>
        <taxon>Hexapoda</taxon>
        <taxon>Insecta</taxon>
        <taxon>Pterygota</taxon>
        <taxon>Neoptera</taxon>
        <taxon>Endopterygota</taxon>
        <taxon>Lepidoptera</taxon>
        <taxon>Glossata</taxon>
        <taxon>Ditrysia</taxon>
        <taxon>Tineoidea</taxon>
        <taxon>Psychidae</taxon>
        <taxon>Oiketicinae</taxon>
        <taxon>Eumeta</taxon>
    </lineage>
</organism>
<protein>
    <submittedName>
        <fullName evidence="1">Uncharacterized protein</fullName>
    </submittedName>
</protein>
<dbReference type="EMBL" id="BGZK01000875">
    <property type="protein sequence ID" value="GBP63648.1"/>
    <property type="molecule type" value="Genomic_DNA"/>
</dbReference>
<dbReference type="AlphaFoldDB" id="A0A4C1XJP5"/>
<accession>A0A4C1XJP5</accession>
<evidence type="ECO:0000313" key="1">
    <source>
        <dbReference type="EMBL" id="GBP63648.1"/>
    </source>
</evidence>